<feature type="compositionally biased region" description="Acidic residues" evidence="4">
    <location>
        <begin position="23"/>
        <end position="52"/>
    </location>
</feature>
<dbReference type="PANTHER" id="PTHR43855">
    <property type="entry name" value="THIOSULFATE SULFURTRANSFERASE"/>
    <property type="match status" value="1"/>
</dbReference>
<dbReference type="EMBL" id="PYAV01000005">
    <property type="protein sequence ID" value="PSL46878.1"/>
    <property type="molecule type" value="Genomic_DNA"/>
</dbReference>
<evidence type="ECO:0000259" key="5">
    <source>
        <dbReference type="PROSITE" id="PS50206"/>
    </source>
</evidence>
<sequence>MKSFKRTAMIMAAGALFLSACGEEEVDEAQGEEAADADTAEENDDEEADGGESEVSSYPNEDLLVDTDWVEDHLEDDDVVFVDMRDEGFEGGHIPGAVNITWQELNDMDHGVDGFILGPDEYEEKIEELGISDDTTVIAYGDGTGTGPARLFYGLDYYGHDDVRILNGGFNAWNSEGRELSSEPAEPEAGSFTAEADESTTVDLDYVEASIDDEDSVLLDVRSEEEYAGEDVRTERGGHIPGAVNLPWGETLEDGDIEYLKEAEELKALFEDHGVTPEEEEIIVYCQTNVRAAHTYYVLNLLGFDNVVAYEGSWSEWGNNPDVPIDNPSGDDEEDEE</sequence>
<accession>A0A2P8HKX3</accession>
<dbReference type="InterPro" id="IPR051126">
    <property type="entry name" value="Thiosulfate_sulfurtransferase"/>
</dbReference>
<evidence type="ECO:0000256" key="1">
    <source>
        <dbReference type="ARBA" id="ARBA00022737"/>
    </source>
</evidence>
<dbReference type="OrthoDB" id="9770030at2"/>
<dbReference type="PROSITE" id="PS50206">
    <property type="entry name" value="RHODANESE_3"/>
    <property type="match status" value="2"/>
</dbReference>
<dbReference type="PROSITE" id="PS00683">
    <property type="entry name" value="RHODANESE_2"/>
    <property type="match status" value="1"/>
</dbReference>
<keyword evidence="6" id="KW-0670">Pyruvate</keyword>
<feature type="region of interest" description="Disordered" evidence="4">
    <location>
        <begin position="176"/>
        <end position="199"/>
    </location>
</feature>
<evidence type="ECO:0000256" key="2">
    <source>
        <dbReference type="ARBA" id="ARBA00047549"/>
    </source>
</evidence>
<evidence type="ECO:0000313" key="7">
    <source>
        <dbReference type="Proteomes" id="UP000242310"/>
    </source>
</evidence>
<gene>
    <name evidence="6" type="ORF">B0H94_10528</name>
</gene>
<dbReference type="CDD" id="cd01449">
    <property type="entry name" value="TST_Repeat_2"/>
    <property type="match status" value="1"/>
</dbReference>
<feature type="domain" description="Rhodanese" evidence="5">
    <location>
        <begin position="75"/>
        <end position="182"/>
    </location>
</feature>
<dbReference type="PROSITE" id="PS51257">
    <property type="entry name" value="PROKAR_LIPOPROTEIN"/>
    <property type="match status" value="1"/>
</dbReference>
<name>A0A2P8HKX3_9BACI</name>
<dbReference type="GO" id="GO:0004792">
    <property type="term" value="F:thiosulfate-cyanide sulfurtransferase activity"/>
    <property type="evidence" value="ECO:0007669"/>
    <property type="project" value="UniProtKB-EC"/>
</dbReference>
<dbReference type="SUPFAM" id="SSF52821">
    <property type="entry name" value="Rhodanese/Cell cycle control phosphatase"/>
    <property type="match status" value="2"/>
</dbReference>
<dbReference type="Pfam" id="PF00581">
    <property type="entry name" value="Rhodanese"/>
    <property type="match status" value="2"/>
</dbReference>
<comment type="caution">
    <text evidence="6">The sequence shown here is derived from an EMBL/GenBank/DDBJ whole genome shotgun (WGS) entry which is preliminary data.</text>
</comment>
<proteinExistence type="predicted"/>
<protein>
    <recommendedName>
        <fullName evidence="3">Sulfurtransferase</fullName>
    </recommendedName>
</protein>
<comment type="catalytic activity">
    <reaction evidence="2">
        <text>thiosulfate + hydrogen cyanide = thiocyanate + sulfite + 2 H(+)</text>
        <dbReference type="Rhea" id="RHEA:16881"/>
        <dbReference type="ChEBI" id="CHEBI:15378"/>
        <dbReference type="ChEBI" id="CHEBI:17359"/>
        <dbReference type="ChEBI" id="CHEBI:18022"/>
        <dbReference type="ChEBI" id="CHEBI:18407"/>
        <dbReference type="ChEBI" id="CHEBI:33542"/>
        <dbReference type="EC" id="2.8.1.1"/>
    </reaction>
</comment>
<keyword evidence="1" id="KW-0677">Repeat</keyword>
<organism evidence="6 7">
    <name type="scientific">Salsuginibacillus halophilus</name>
    <dbReference type="NCBI Taxonomy" id="517424"/>
    <lineage>
        <taxon>Bacteria</taxon>
        <taxon>Bacillati</taxon>
        <taxon>Bacillota</taxon>
        <taxon>Bacilli</taxon>
        <taxon>Bacillales</taxon>
        <taxon>Bacillaceae</taxon>
        <taxon>Salsuginibacillus</taxon>
    </lineage>
</organism>
<evidence type="ECO:0000313" key="6">
    <source>
        <dbReference type="EMBL" id="PSL46878.1"/>
    </source>
</evidence>
<dbReference type="AlphaFoldDB" id="A0A2P8HKX3"/>
<feature type="region of interest" description="Disordered" evidence="4">
    <location>
        <begin position="23"/>
        <end position="61"/>
    </location>
</feature>
<dbReference type="PANTHER" id="PTHR43855:SF1">
    <property type="entry name" value="THIOSULFATE SULFURTRANSFERASE"/>
    <property type="match status" value="1"/>
</dbReference>
<evidence type="ECO:0000256" key="3">
    <source>
        <dbReference type="RuleBase" id="RU000507"/>
    </source>
</evidence>
<keyword evidence="7" id="KW-1185">Reference proteome</keyword>
<evidence type="ECO:0000256" key="4">
    <source>
        <dbReference type="SAM" id="MobiDB-lite"/>
    </source>
</evidence>
<keyword evidence="3 6" id="KW-0808">Transferase</keyword>
<dbReference type="RefSeq" id="WP_106588216.1">
    <property type="nucleotide sequence ID" value="NZ_PYAV01000005.1"/>
</dbReference>
<dbReference type="SMART" id="SM00450">
    <property type="entry name" value="RHOD"/>
    <property type="match status" value="2"/>
</dbReference>
<dbReference type="Proteomes" id="UP000242310">
    <property type="component" value="Unassembled WGS sequence"/>
</dbReference>
<reference evidence="6 7" key="1">
    <citation type="submission" date="2018-03" db="EMBL/GenBank/DDBJ databases">
        <title>Genomic Encyclopedia of Type Strains, Phase III (KMG-III): the genomes of soil and plant-associated and newly described type strains.</title>
        <authorList>
            <person name="Whitman W."/>
        </authorList>
    </citation>
    <scope>NUCLEOTIDE SEQUENCE [LARGE SCALE GENOMIC DNA]</scope>
    <source>
        <strain evidence="6 7">CGMCC 1.07653</strain>
    </source>
</reference>
<feature type="region of interest" description="Disordered" evidence="4">
    <location>
        <begin position="315"/>
        <end position="337"/>
    </location>
</feature>
<dbReference type="InterPro" id="IPR001763">
    <property type="entry name" value="Rhodanese-like_dom"/>
</dbReference>
<dbReference type="Gene3D" id="3.40.250.10">
    <property type="entry name" value="Rhodanese-like domain"/>
    <property type="match status" value="2"/>
</dbReference>
<dbReference type="InterPro" id="IPR036873">
    <property type="entry name" value="Rhodanese-like_dom_sf"/>
</dbReference>
<feature type="domain" description="Rhodanese" evidence="5">
    <location>
        <begin position="212"/>
        <end position="326"/>
    </location>
</feature>
<dbReference type="PROSITE" id="PS00380">
    <property type="entry name" value="RHODANESE_1"/>
    <property type="match status" value="1"/>
</dbReference>
<dbReference type="CDD" id="cd01448">
    <property type="entry name" value="TST_Repeat_1"/>
    <property type="match status" value="1"/>
</dbReference>
<dbReference type="InterPro" id="IPR001307">
    <property type="entry name" value="Thiosulphate_STrfase_CS"/>
</dbReference>